<dbReference type="EMBL" id="JTCM02000001">
    <property type="protein sequence ID" value="NEU71174.1"/>
    <property type="molecule type" value="Genomic_DNA"/>
</dbReference>
<dbReference type="SUPFAM" id="SSF53448">
    <property type="entry name" value="Nucleotide-diphospho-sugar transferases"/>
    <property type="match status" value="1"/>
</dbReference>
<evidence type="ECO:0000256" key="4">
    <source>
        <dbReference type="ARBA" id="ARBA00022679"/>
    </source>
</evidence>
<dbReference type="PANTHER" id="PTHR43179">
    <property type="entry name" value="RHAMNOSYLTRANSFERASE WBBL"/>
    <property type="match status" value="1"/>
</dbReference>
<organism evidence="6 7">
    <name type="scientific">Hassallia byssoidea VB512170</name>
    <dbReference type="NCBI Taxonomy" id="1304833"/>
    <lineage>
        <taxon>Bacteria</taxon>
        <taxon>Bacillati</taxon>
        <taxon>Cyanobacteriota</taxon>
        <taxon>Cyanophyceae</taxon>
        <taxon>Nostocales</taxon>
        <taxon>Tolypothrichaceae</taxon>
        <taxon>Hassallia</taxon>
    </lineage>
</organism>
<sequence>MTSITVLIPTYRRPLDLMRCLEALKKQTRQADEVLVTVRDIDAETWTFLQTFNSDSLPLRTVTVKVPGVVAAMNAGLDVAQGDIVATTDDDAAPHADWLQRIEAYFLSDSSIGAVGGRDWQYIGTQIKEVGDRFCVGRVQWFGRVIGNHHLGVGPAREVDVLKGVNMSFRFCALKKMRYDERMLGTGAQVHFELAFTLPLRRAGWKIIFDPLVAVDHYPAQRFDEDQRDNFNHIAWSNAVHNETLALLEYFSSVQRIVFVVWAILIGTREALGFVQWLRLLPSEGKLASKKWLASLRGRIQGWQTWQQHYNLKNFSTNYLHPGDVQ</sequence>
<dbReference type="Pfam" id="PF00535">
    <property type="entry name" value="Glycos_transf_2"/>
    <property type="match status" value="1"/>
</dbReference>
<dbReference type="CDD" id="cd00761">
    <property type="entry name" value="Glyco_tranf_GTA_type"/>
    <property type="match status" value="1"/>
</dbReference>
<dbReference type="Proteomes" id="UP000031549">
    <property type="component" value="Unassembled WGS sequence"/>
</dbReference>
<dbReference type="InterPro" id="IPR029044">
    <property type="entry name" value="Nucleotide-diphossugar_trans"/>
</dbReference>
<dbReference type="InterPro" id="IPR001173">
    <property type="entry name" value="Glyco_trans_2-like"/>
</dbReference>
<gene>
    <name evidence="6" type="ORF">PI95_000915</name>
</gene>
<dbReference type="Gene3D" id="3.90.550.10">
    <property type="entry name" value="Spore Coat Polysaccharide Biosynthesis Protein SpsA, Chain A"/>
    <property type="match status" value="1"/>
</dbReference>
<keyword evidence="3" id="KW-0328">Glycosyltransferase</keyword>
<evidence type="ECO:0000313" key="6">
    <source>
        <dbReference type="EMBL" id="NEU71174.1"/>
    </source>
</evidence>
<accession>A0A846H3J0</accession>
<evidence type="ECO:0000259" key="5">
    <source>
        <dbReference type="Pfam" id="PF00535"/>
    </source>
</evidence>
<reference evidence="6 7" key="1">
    <citation type="journal article" date="2015" name="Genome Announc.">
        <title>Draft Genome Sequence of Cyanobacterium Hassallia byssoidea Strain VB512170, Isolated from Monuments in India.</title>
        <authorList>
            <person name="Singh D."/>
            <person name="Chandrababunaidu M.M."/>
            <person name="Panda A."/>
            <person name="Sen D."/>
            <person name="Bhattacharyya S."/>
            <person name="Adhikary S.P."/>
            <person name="Tripathy S."/>
        </authorList>
    </citation>
    <scope>NUCLEOTIDE SEQUENCE [LARGE SCALE GENOMIC DNA]</scope>
    <source>
        <strain evidence="6 7">VB512170</strain>
    </source>
</reference>
<comment type="caution">
    <text evidence="6">The sequence shown here is derived from an EMBL/GenBank/DDBJ whole genome shotgun (WGS) entry which is preliminary data.</text>
</comment>
<dbReference type="RefSeq" id="WP_039752960.1">
    <property type="nucleotide sequence ID" value="NZ_JTCM02000001.1"/>
</dbReference>
<dbReference type="GO" id="GO:0016757">
    <property type="term" value="F:glycosyltransferase activity"/>
    <property type="evidence" value="ECO:0007669"/>
    <property type="project" value="UniProtKB-KW"/>
</dbReference>
<comment type="similarity">
    <text evidence="2">Belongs to the glycosyltransferase 2 family.</text>
</comment>
<evidence type="ECO:0000313" key="7">
    <source>
        <dbReference type="Proteomes" id="UP000031549"/>
    </source>
</evidence>
<comment type="pathway">
    <text evidence="1">Cell wall biogenesis; cell wall polysaccharide biosynthesis.</text>
</comment>
<proteinExistence type="inferred from homology"/>
<dbReference type="PANTHER" id="PTHR43179:SF12">
    <property type="entry name" value="GALACTOFURANOSYLTRANSFERASE GLFT2"/>
    <property type="match status" value="1"/>
</dbReference>
<evidence type="ECO:0000256" key="2">
    <source>
        <dbReference type="ARBA" id="ARBA00006739"/>
    </source>
</evidence>
<dbReference type="AlphaFoldDB" id="A0A846H3J0"/>
<evidence type="ECO:0000256" key="3">
    <source>
        <dbReference type="ARBA" id="ARBA00022676"/>
    </source>
</evidence>
<name>A0A846H3J0_9CYAN</name>
<protein>
    <submittedName>
        <fullName evidence="6">Glycosyltransferase family 2 protein</fullName>
    </submittedName>
</protein>
<keyword evidence="4 6" id="KW-0808">Transferase</keyword>
<feature type="domain" description="Glycosyltransferase 2-like" evidence="5">
    <location>
        <begin position="5"/>
        <end position="138"/>
    </location>
</feature>
<evidence type="ECO:0000256" key="1">
    <source>
        <dbReference type="ARBA" id="ARBA00004776"/>
    </source>
</evidence>
<keyword evidence="7" id="KW-1185">Reference proteome</keyword>